<evidence type="ECO:0000313" key="2">
    <source>
        <dbReference type="EMBL" id="KAF4659114.1"/>
    </source>
</evidence>
<feature type="compositionally biased region" description="Polar residues" evidence="1">
    <location>
        <begin position="1"/>
        <end position="13"/>
    </location>
</feature>
<evidence type="ECO:0000313" key="4">
    <source>
        <dbReference type="Proteomes" id="UP000570595"/>
    </source>
</evidence>
<dbReference type="Proteomes" id="UP000570595">
    <property type="component" value="Unassembled WGS sequence"/>
</dbReference>
<feature type="compositionally biased region" description="Polar residues" evidence="1">
    <location>
        <begin position="699"/>
        <end position="710"/>
    </location>
</feature>
<feature type="compositionally biased region" description="Basic and acidic residues" evidence="1">
    <location>
        <begin position="578"/>
        <end position="599"/>
    </location>
</feature>
<feature type="compositionally biased region" description="Polar residues" evidence="1">
    <location>
        <begin position="601"/>
        <end position="619"/>
    </location>
</feature>
<protein>
    <submittedName>
        <fullName evidence="2">Uncharacterized protein</fullName>
    </submittedName>
</protein>
<organism evidence="2 4">
    <name type="scientific">Perkinsus olseni</name>
    <name type="common">Perkinsus atlanticus</name>
    <dbReference type="NCBI Taxonomy" id="32597"/>
    <lineage>
        <taxon>Eukaryota</taxon>
        <taxon>Sar</taxon>
        <taxon>Alveolata</taxon>
        <taxon>Perkinsozoa</taxon>
        <taxon>Perkinsea</taxon>
        <taxon>Perkinsida</taxon>
        <taxon>Perkinsidae</taxon>
        <taxon>Perkinsus</taxon>
    </lineage>
</organism>
<accession>A0A7J6LIL5</accession>
<feature type="region of interest" description="Disordered" evidence="1">
    <location>
        <begin position="1235"/>
        <end position="1256"/>
    </location>
</feature>
<dbReference type="EMBL" id="JABAHT010000281">
    <property type="protein sequence ID" value="KAF4659114.1"/>
    <property type="molecule type" value="Genomic_DNA"/>
</dbReference>
<gene>
    <name evidence="3" type="ORF">FOL46_004617</name>
    <name evidence="2" type="ORF">FOZ61_004990</name>
</gene>
<proteinExistence type="predicted"/>
<evidence type="ECO:0000256" key="1">
    <source>
        <dbReference type="SAM" id="MobiDB-lite"/>
    </source>
</evidence>
<evidence type="ECO:0000313" key="5">
    <source>
        <dbReference type="Proteomes" id="UP000572268"/>
    </source>
</evidence>
<feature type="compositionally biased region" description="Basic and acidic residues" evidence="1">
    <location>
        <begin position="74"/>
        <end position="85"/>
    </location>
</feature>
<name>A0A7J6LIL5_PEROL</name>
<feature type="compositionally biased region" description="Low complexity" evidence="1">
    <location>
        <begin position="716"/>
        <end position="725"/>
    </location>
</feature>
<sequence length="1256" mass="134871">MPKETSSMSNEKQMLTLMLQEHHSNSLGKKPGPESHSGESSSEMAHMGEDTSESGMGDSDDHAYPPGLGYGNSPRKEGALDGRINEDDDSDTSTTLHWTGDVMELDPSNPKCVVDGNTVVEHIIEQERGPFQLAFPLAGVKMSDDTIEEVRRQVAVTHSHVASVARKGTMRAVDLDCASARKPHRFEVLSNSRRVYDLEACEGVDGSSYIVCTDGMYDIAVSRFSPCLGARRDSGIAGCELYIHLEGEDRSEISEVHWCPLSSSEKITADTDAHDDEDNLDHVFFTVHADGSLCFWILRHVRAVVAAGSHPPAANCPQGFSRVSIEVAKCEDVCLRVYKQAAQHYKDAASVDGDTPHITHSAAEGRVTASLSSDGTRLATACGSHVRYFTVNPTTWEVHFLAEHDISSGEEVRGLRSAIIGCTETLLITLEKALIIALQFKGEIQVGQIVRFTGSSPVAFVGSVDAVTIEAPADTSSVDTEELTVEAPSETLTIALLTQPSTFKSYWMLLSAGCVTFHEVQGIGLASGFVAHSNPDPSVYTVVTWSVEDPEQPKYQYLYSNGAVLELDRVAATLETAKGAEKEDEHTAVVEATPAKDRPQANGQTNSIAENSKSPTSGMKASDLLKRMLKLRGDTHAAPPPPPPTDTTTAAALEVSGAPLPGEISSGEEAQGGDAKTSSDEQSESAEGDPSAARKANPKSPTRRGSSETKPTGAVSESAGSSSLSPRKIPSQVAAPAEGDEEEEEHPGMLPAKEFVPTSEPLNARQVRKFIRFLADTVQAACQKTIDAASSTAEGKRESAEAVEQSLSTEVEKLSKCLADDMTPEALTHHMMHSDKVWRGVRRLSNSINRASDEVSTEMAKSLPGIVKELFTEKAVPAVVKAMQQKITEIDTFEQPDSTVAGGALDGLSDRIVRVDQEVRGLGTRLAEIVAILQRTEQQAGETITNQQESVLGLTEMIERMKSSGGSRSRGSAASVDASQVSAAVAIGLQDDIAHLNNLASHLRAEIDSLKSGEGTPGEAPPSSSYLQPDPRPDWQRVKEYLRSQQYHWAVATALELRENAASVLPPVQPASLREDLVGFACCEVDKLATVDSFVRSVAGVDSPSRTWPQEKCDRLNLALMQMLRLVDYLVWASSTSTSPEDLRSLESVVRVIGLDADAVEELCSAGAAERPDMVKQSLSRVIARLRAVKCRSSGMRLAVTELRSHLLSIQNEGVFRRPQISGIPAAMLPGGSSGSGMSPLMSDAMRSPLGSNARY</sequence>
<dbReference type="AlphaFoldDB" id="A0A7J6LIL5"/>
<dbReference type="EMBL" id="JABANN010000281">
    <property type="protein sequence ID" value="KAF4663700.1"/>
    <property type="molecule type" value="Genomic_DNA"/>
</dbReference>
<feature type="region of interest" description="Disordered" evidence="1">
    <location>
        <begin position="1"/>
        <end position="95"/>
    </location>
</feature>
<feature type="region of interest" description="Disordered" evidence="1">
    <location>
        <begin position="577"/>
        <end position="620"/>
    </location>
</feature>
<feature type="region of interest" description="Disordered" evidence="1">
    <location>
        <begin position="658"/>
        <end position="757"/>
    </location>
</feature>
<evidence type="ECO:0000313" key="3">
    <source>
        <dbReference type="EMBL" id="KAF4663700.1"/>
    </source>
</evidence>
<dbReference type="Proteomes" id="UP000572268">
    <property type="component" value="Unassembled WGS sequence"/>
</dbReference>
<comment type="caution">
    <text evidence="2">The sequence shown here is derived from an EMBL/GenBank/DDBJ whole genome shotgun (WGS) entry which is preliminary data.</text>
</comment>
<reference evidence="4 5" key="1">
    <citation type="submission" date="2020-04" db="EMBL/GenBank/DDBJ databases">
        <title>Perkinsus olseni comparative genomics.</title>
        <authorList>
            <person name="Bogema D.R."/>
        </authorList>
    </citation>
    <scope>NUCLEOTIDE SEQUENCE [LARGE SCALE GENOMIC DNA]</scope>
    <source>
        <strain evidence="2">ATCC PRA-179</strain>
        <strain evidence="3">ATCC PRA-31</strain>
    </source>
</reference>
<feature type="region of interest" description="Disordered" evidence="1">
    <location>
        <begin position="1010"/>
        <end position="1032"/>
    </location>
</feature>
<dbReference type="OrthoDB" id="439285at2759"/>